<name>A0ABR9HJ49_9ACTN</name>
<dbReference type="InterPro" id="IPR047047">
    <property type="entry name" value="GST_Omega-like_C"/>
</dbReference>
<evidence type="ECO:0000259" key="2">
    <source>
        <dbReference type="PROSITE" id="PS50405"/>
    </source>
</evidence>
<dbReference type="InterPro" id="IPR036249">
    <property type="entry name" value="Thioredoxin-like_sf"/>
</dbReference>
<dbReference type="SFLD" id="SFLDG01148">
    <property type="entry name" value="Xi_(cytGST)"/>
    <property type="match status" value="1"/>
</dbReference>
<dbReference type="InterPro" id="IPR010987">
    <property type="entry name" value="Glutathione-S-Trfase_C-like"/>
</dbReference>
<dbReference type="Gene3D" id="3.40.30.10">
    <property type="entry name" value="Glutaredoxin"/>
    <property type="match status" value="1"/>
</dbReference>
<dbReference type="EMBL" id="JADBDY010000001">
    <property type="protein sequence ID" value="MBE1459040.1"/>
    <property type="molecule type" value="Genomic_DNA"/>
</dbReference>
<keyword evidence="4" id="KW-1185">Reference proteome</keyword>
<feature type="domain" description="GST C-terminal" evidence="2">
    <location>
        <begin position="134"/>
        <end position="284"/>
    </location>
</feature>
<evidence type="ECO:0000313" key="3">
    <source>
        <dbReference type="EMBL" id="MBE1459040.1"/>
    </source>
</evidence>
<dbReference type="RefSeq" id="WP_191272119.1">
    <property type="nucleotide sequence ID" value="NZ_BMXJ01000005.1"/>
</dbReference>
<dbReference type="PANTHER" id="PTHR32419">
    <property type="entry name" value="GLUTATHIONYL-HYDROQUINONE REDUCTASE"/>
    <property type="match status" value="1"/>
</dbReference>
<dbReference type="Proteomes" id="UP000598217">
    <property type="component" value="Unassembled WGS sequence"/>
</dbReference>
<dbReference type="PIRSF" id="PIRSF015753">
    <property type="entry name" value="GST"/>
    <property type="match status" value="1"/>
</dbReference>
<feature type="region of interest" description="Disordered" evidence="1">
    <location>
        <begin position="302"/>
        <end position="342"/>
    </location>
</feature>
<dbReference type="CDD" id="cd03190">
    <property type="entry name" value="GST_C_Omega_like"/>
    <property type="match status" value="1"/>
</dbReference>
<evidence type="ECO:0000313" key="4">
    <source>
        <dbReference type="Proteomes" id="UP000598217"/>
    </source>
</evidence>
<protein>
    <submittedName>
        <fullName evidence="3">Glutathione S-transferase</fullName>
    </submittedName>
</protein>
<proteinExistence type="predicted"/>
<gene>
    <name evidence="3" type="ORF">H4W79_003254</name>
</gene>
<dbReference type="Pfam" id="PF13410">
    <property type="entry name" value="GST_C_2"/>
    <property type="match status" value="1"/>
</dbReference>
<dbReference type="PANTHER" id="PTHR32419:SF6">
    <property type="entry name" value="GLUTATHIONE S-TRANSFERASE OMEGA-LIKE 1-RELATED"/>
    <property type="match status" value="1"/>
</dbReference>
<comment type="caution">
    <text evidence="3">The sequence shown here is derived from an EMBL/GenBank/DDBJ whole genome shotgun (WGS) entry which is preliminary data.</text>
</comment>
<evidence type="ECO:0000256" key="1">
    <source>
        <dbReference type="SAM" id="MobiDB-lite"/>
    </source>
</evidence>
<reference evidence="3 4" key="1">
    <citation type="submission" date="2020-10" db="EMBL/GenBank/DDBJ databases">
        <title>Sequencing the genomes of 1000 actinobacteria strains.</title>
        <authorList>
            <person name="Klenk H.-P."/>
        </authorList>
    </citation>
    <scope>NUCLEOTIDE SEQUENCE [LARGE SCALE GENOMIC DNA]</scope>
    <source>
        <strain evidence="3 4">DSM 45157</strain>
    </source>
</reference>
<sequence length="342" mass="38152">MRANKLPTEEIRREPAAFADRITADGRFGRTAEPGRYRLVISRACPWAHRVVMTRRLMGLEGAVSLAVTDPVQEIIEDDPHWVFTERTGSPDGRDPVLGIHALREAYLARDPGYDGGVSVPGMVDVPSGHLVSNDYDQLSVDMATEWGPLAREGAPDLYPVALREEIDTVSARVYQDLNNGVYRSGFAPDQDRYDRAVAAVFARLDALEERLTDRRYLVGEHITLADLRLWATLVRFDAVYHGHFKCNRRKLVEYPALWAYARDLFQTPGFGDTTEFEHIRVHYYRVHTAINPTGVVAVGPDPRGWLTEHGRESLGGSPFGEGSPPGPAPEDERVPPLAEQG</sequence>
<dbReference type="PROSITE" id="PS50405">
    <property type="entry name" value="GST_CTER"/>
    <property type="match status" value="1"/>
</dbReference>
<dbReference type="InterPro" id="IPR016639">
    <property type="entry name" value="GST_Omega/GSH"/>
</dbReference>
<dbReference type="SUPFAM" id="SSF47616">
    <property type="entry name" value="GST C-terminal domain-like"/>
    <property type="match status" value="1"/>
</dbReference>
<dbReference type="InterPro" id="IPR036282">
    <property type="entry name" value="Glutathione-S-Trfase_C_sf"/>
</dbReference>
<dbReference type="SUPFAM" id="SSF52833">
    <property type="entry name" value="Thioredoxin-like"/>
    <property type="match status" value="1"/>
</dbReference>
<dbReference type="Gene3D" id="1.20.1050.10">
    <property type="match status" value="1"/>
</dbReference>
<organism evidence="3 4">
    <name type="scientific">Nocardiopsis terrae</name>
    <dbReference type="NCBI Taxonomy" id="372655"/>
    <lineage>
        <taxon>Bacteria</taxon>
        <taxon>Bacillati</taxon>
        <taxon>Actinomycetota</taxon>
        <taxon>Actinomycetes</taxon>
        <taxon>Streptosporangiales</taxon>
        <taxon>Nocardiopsidaceae</taxon>
        <taxon>Nocardiopsis</taxon>
    </lineage>
</organism>
<dbReference type="SFLD" id="SFLDS00019">
    <property type="entry name" value="Glutathione_Transferase_(cytos"/>
    <property type="match status" value="1"/>
</dbReference>
<accession>A0ABR9HJ49</accession>
<dbReference type="InterPro" id="IPR040079">
    <property type="entry name" value="Glutathione_S-Trfase"/>
</dbReference>
<dbReference type="SFLD" id="SFLDG01206">
    <property type="entry name" value="Xi.1"/>
    <property type="match status" value="1"/>
</dbReference>